<reference evidence="2" key="1">
    <citation type="journal article" date="2021" name="J. Hered.">
        <title>Genome Assembly of Salicaceae Populus deltoides (Eastern Cottonwood) I-69 Based on Nanopore Sequencing and Hi-C Technologies.</title>
        <authorList>
            <person name="Bai S."/>
            <person name="Wu H."/>
            <person name="Zhang J."/>
            <person name="Pan Z."/>
            <person name="Zhao W."/>
            <person name="Li Z."/>
            <person name="Tong C."/>
        </authorList>
    </citation>
    <scope>NUCLEOTIDE SEQUENCE</scope>
    <source>
        <tissue evidence="2">Leaf</tissue>
    </source>
</reference>
<proteinExistence type="predicted"/>
<dbReference type="SMART" id="SM00212">
    <property type="entry name" value="UBCc"/>
    <property type="match status" value="1"/>
</dbReference>
<evidence type="ECO:0000313" key="3">
    <source>
        <dbReference type="Proteomes" id="UP000807159"/>
    </source>
</evidence>
<dbReference type="InterPro" id="IPR050113">
    <property type="entry name" value="Ub_conjugating_enzyme"/>
</dbReference>
<comment type="caution">
    <text evidence="2">The sequence shown here is derived from an EMBL/GenBank/DDBJ whole genome shotgun (WGS) entry which is preliminary data.</text>
</comment>
<dbReference type="SUPFAM" id="SSF54495">
    <property type="entry name" value="UBC-like"/>
    <property type="match status" value="1"/>
</dbReference>
<dbReference type="PROSITE" id="PS50127">
    <property type="entry name" value="UBC_2"/>
    <property type="match status" value="1"/>
</dbReference>
<gene>
    <name evidence="2" type="ORF">H0E87_007126</name>
</gene>
<protein>
    <recommendedName>
        <fullName evidence="1">UBC core domain-containing protein</fullName>
    </recommendedName>
</protein>
<dbReference type="InterPro" id="IPR000608">
    <property type="entry name" value="UBC"/>
</dbReference>
<dbReference type="FunFam" id="3.10.110.10:FF:000109">
    <property type="entry name" value="Ubiquitin-conjugating enzyme E2 J2-like"/>
    <property type="match status" value="1"/>
</dbReference>
<feature type="domain" description="UBC core" evidence="1">
    <location>
        <begin position="5"/>
        <end position="154"/>
    </location>
</feature>
<dbReference type="PANTHER" id="PTHR24067">
    <property type="entry name" value="UBIQUITIN-CONJUGATING ENZYME E2"/>
    <property type="match status" value="1"/>
</dbReference>
<evidence type="ECO:0000313" key="2">
    <source>
        <dbReference type="EMBL" id="KAH8514152.1"/>
    </source>
</evidence>
<dbReference type="Proteomes" id="UP000807159">
    <property type="component" value="Chromosome 3"/>
</dbReference>
<keyword evidence="3" id="KW-1185">Reference proteome</keyword>
<sequence>MAEKSCVKRLQKEYRALCKEPVSHVVARPSPSDILEWHYVLEGSEGMPFAGGFYYGKIKFPPEYPYKPPGIIMITPNGRFMTQKKICLSMSDFHPESWNPMWSVSSILTGLLSFMTDNTPTTGSVNTTAAEKRHLAKDSLAFNCKNRRCKGSRYPEGCKKKQEAAIPNLDDVVTGFNLWCCDGTASTSTLKSRLDKGNFRRVSENFCHVSTRILYREVIAEDAHLGLLTVANITVGGLL</sequence>
<dbReference type="Pfam" id="PF00179">
    <property type="entry name" value="UQ_con"/>
    <property type="match status" value="1"/>
</dbReference>
<dbReference type="AlphaFoldDB" id="A0A8T2ZB34"/>
<evidence type="ECO:0000259" key="1">
    <source>
        <dbReference type="PROSITE" id="PS50127"/>
    </source>
</evidence>
<organism evidence="2 3">
    <name type="scientific">Populus deltoides</name>
    <name type="common">Eastern poplar</name>
    <name type="synonym">Eastern cottonwood</name>
    <dbReference type="NCBI Taxonomy" id="3696"/>
    <lineage>
        <taxon>Eukaryota</taxon>
        <taxon>Viridiplantae</taxon>
        <taxon>Streptophyta</taxon>
        <taxon>Embryophyta</taxon>
        <taxon>Tracheophyta</taxon>
        <taxon>Spermatophyta</taxon>
        <taxon>Magnoliopsida</taxon>
        <taxon>eudicotyledons</taxon>
        <taxon>Gunneridae</taxon>
        <taxon>Pentapetalae</taxon>
        <taxon>rosids</taxon>
        <taxon>fabids</taxon>
        <taxon>Malpighiales</taxon>
        <taxon>Salicaceae</taxon>
        <taxon>Saliceae</taxon>
        <taxon>Populus</taxon>
    </lineage>
</organism>
<name>A0A8T2ZB34_POPDE</name>
<dbReference type="EMBL" id="JACEGQ020000003">
    <property type="protein sequence ID" value="KAH8514152.1"/>
    <property type="molecule type" value="Genomic_DNA"/>
</dbReference>
<dbReference type="Gene3D" id="3.10.110.10">
    <property type="entry name" value="Ubiquitin Conjugating Enzyme"/>
    <property type="match status" value="1"/>
</dbReference>
<dbReference type="CDD" id="cd23799">
    <property type="entry name" value="UBCc_UBE2J"/>
    <property type="match status" value="1"/>
</dbReference>
<dbReference type="InterPro" id="IPR016135">
    <property type="entry name" value="UBQ-conjugating_enzyme/RWD"/>
</dbReference>
<accession>A0A8T2ZB34</accession>